<dbReference type="SMART" id="SM00493">
    <property type="entry name" value="TOPRIM"/>
    <property type="match status" value="1"/>
</dbReference>
<comment type="caution">
    <text evidence="4">The sequence shown here is derived from an EMBL/GenBank/DDBJ whole genome shotgun (WGS) entry which is preliminary data.</text>
</comment>
<feature type="compositionally biased region" description="Basic and acidic residues" evidence="1">
    <location>
        <begin position="1393"/>
        <end position="1410"/>
    </location>
</feature>
<dbReference type="InterPro" id="IPR027785">
    <property type="entry name" value="UvrD-like_helicase_C"/>
</dbReference>
<evidence type="ECO:0000313" key="5">
    <source>
        <dbReference type="Proteomes" id="UP000269289"/>
    </source>
</evidence>
<dbReference type="Pfam" id="PF13155">
    <property type="entry name" value="Toprim_2"/>
    <property type="match status" value="1"/>
</dbReference>
<dbReference type="EMBL" id="RFFI01000019">
    <property type="protein sequence ID" value="RMI13231.1"/>
    <property type="molecule type" value="Genomic_DNA"/>
</dbReference>
<dbReference type="Proteomes" id="UP000269289">
    <property type="component" value="Unassembled WGS sequence"/>
</dbReference>
<dbReference type="Pfam" id="PF13538">
    <property type="entry name" value="UvrD_C_2"/>
    <property type="match status" value="1"/>
</dbReference>
<dbReference type="Pfam" id="PF08275">
    <property type="entry name" value="DNAG_N"/>
    <property type="match status" value="1"/>
</dbReference>
<dbReference type="InterPro" id="IPR050219">
    <property type="entry name" value="DnaG_primase"/>
</dbReference>
<protein>
    <submittedName>
        <fullName evidence="4">Toprim domain-containing protein</fullName>
    </submittedName>
</protein>
<name>A0A3M2JLX5_9CELL</name>
<dbReference type="SUPFAM" id="SSF56731">
    <property type="entry name" value="DNA primase core"/>
    <property type="match status" value="1"/>
</dbReference>
<feature type="compositionally biased region" description="Pro residues" evidence="1">
    <location>
        <begin position="1362"/>
        <end position="1372"/>
    </location>
</feature>
<dbReference type="InterPro" id="IPR006171">
    <property type="entry name" value="TOPRIM_dom"/>
</dbReference>
<reference evidence="4 5" key="1">
    <citation type="submission" date="2018-10" db="EMBL/GenBank/DDBJ databases">
        <title>Isolation, diversity and antifungal activity of actinobacteria from wheat.</title>
        <authorList>
            <person name="Han C."/>
        </authorList>
    </citation>
    <scope>NUCLEOTIDE SEQUENCE [LARGE SCALE GENOMIC DNA]</scope>
    <source>
        <strain evidence="4 5">NEAU-YY56</strain>
    </source>
</reference>
<feature type="domain" description="AAA+ ATPase" evidence="2">
    <location>
        <begin position="575"/>
        <end position="855"/>
    </location>
</feature>
<evidence type="ECO:0000259" key="3">
    <source>
        <dbReference type="SMART" id="SM00493"/>
    </source>
</evidence>
<feature type="compositionally biased region" description="Basic and acidic residues" evidence="1">
    <location>
        <begin position="1373"/>
        <end position="1382"/>
    </location>
</feature>
<dbReference type="GO" id="GO:0006269">
    <property type="term" value="P:DNA replication, synthesis of primer"/>
    <property type="evidence" value="ECO:0007669"/>
    <property type="project" value="TreeGrafter"/>
</dbReference>
<keyword evidence="5" id="KW-1185">Reference proteome</keyword>
<dbReference type="SUPFAM" id="SSF52540">
    <property type="entry name" value="P-loop containing nucleoside triphosphate hydrolases"/>
    <property type="match status" value="2"/>
</dbReference>
<accession>A0A3M2JLX5</accession>
<feature type="region of interest" description="Disordered" evidence="1">
    <location>
        <begin position="1177"/>
        <end position="1214"/>
    </location>
</feature>
<sequence length="1826" mass="190291">MAMSITVMRSVAYLLDTCQTPDGPAGGPVAYFTQDGTWPGRWGGAGLSAVGLSAGTRVDPGQATALLEHGAHPITGEALGRPRLAGDAAASGTAVGAFDLTFTIPKSVSVLWAVADADTRQAIWDAHHAAIDAAVDWASAQVLRTRSGRGGVAVEATRGMLYAAFDHFESRDGDPHLHTHVALANRVQRARDGAWRTVDGKSLLRGAVAVSEHHENLLLDLLHERLGLQFTERARPRATSKAVVLDVAGIGADVVAAFSSRDKAVSARLDELCQAWSAEHGGAAPPRRVVDSLKLAAWAATRAPKKTIPDSLSDLTTRWRRELATLGTDPRGLVTACIGHPVRQVAVARISSDPEVVVELARLVLAAQASTDREKVSPDQVPGHEVADYLAAAAAGAADAAALAEVRGAAEGSGDGVVEQVSGHLGAIVHARLAAGSSTWTAAGAFAAAARLTRSLRTDPAQRAALTDVVASAALKMCVPLTAQRYRLPPNATNLVAVGGASVFDDPGARVFTSRVVLDAEAAVHDAATTALPRQATGALDPDHARAALAAYTPGQGRTLAADQVAAVAHLACAPPRVAAMVGAAGTGKTTSLRALRDLWADAHGEGRVLALAPSARAASVLRGELDGVDAMTVAGFLTATTPAAKADRTRWIARCRTRAHAARNVASRARAGRALAAALAQDASVTVRPGSLVIVDEAAMATTADLAAVLAEVESAGARMVLVGDPAQLDAVGAGGILGRLDRTGLAARLTSIFRFTDRWQATASTRLRAGDTTVVAPCTHTQPHQAAGPCSYDDAGWVHEGHDSEVSEGAYAATQSALAAGRDAVLLVATNADLFELNTRATLERRAAGTVDTSRLVPLRAGADAGVGDLVVTRRNEAKITDSTGARIENGQLLRVEKITDDGRAICRRTGTPGTDARAARVTLPATYLAEDVELGYALTAHRAQGITVDEAHLVIPYGARMTRELIYVAMTRARGANHVWTGLPDADQLRAEHTPAYTRDENGDMVPVQPTATDVLARALTATRAQTTAHETAAAETERTSSLALLAAEHAHLVHLAAEEQLRDLITDLHGTDHAAAYWADEGPWQALVATFARAHALHPERTTRLLALPHHRDVDPAQGELDLFGPAPAPGAPASRRTHPAGTGAQDHALDSTAPTAPTAHDLNLDLALDESLASSGPVTGRPQGDTEIADGAGGGPHTPDDTTTAAPDEQGARGAALLAHWTLNAAIVNPHLAGGAPPGWVTGLTPPIGAGPSDVVDLAHQAQALIAARQKNLARQVICSTPPGWVDLLPACPEAALDPDGAAAWQDVATQVAAYRDTFTIETPDPLGPEPEPGFQSRARALVATAIDQLTTRKPARPPAPWNPPLDPHADPDHDWAEPEEVSAPTRAEARQRAPWWTEHDRAEPADASDADLLDGDVDEPTWWEPAYTLPAAARRASTTPRDVDLAVDVDDLLRLAAVNTAALDYWTSCAQDPKSWVPAYLANRALDTAVTPAHAPPGWTSTYNHLRAHGFTDADLLDAGLATRTRQGTLVDRFRDRAVIPIHDQTGRIAGFTARANPHDTDPRTAKYLNTPTTALFDKSTLLAGLTPRARAALAAGAVPVIVEGALDAAAVTAAGRGTLVGVAPCGTALTTAQLTTLATAREGHTGAVVLGFDDDTAGHSATARTWDLLDPRDATTARSAQWNGHKDPAALAAQADSDAVLTAITNAQPLVTSVIEERLREHDLSTAEGRVWAARTAAATAVATLEPETMDAAGQALRAALTSAGIETDTAKAIWDRAHTEALVAYSQAADHRPDDVATTVTNLPPRHPHAGASGPAPL</sequence>
<feature type="region of interest" description="Disordered" evidence="1">
    <location>
        <begin position="1121"/>
        <end position="1163"/>
    </location>
</feature>
<dbReference type="PANTHER" id="PTHR30313">
    <property type="entry name" value="DNA PRIMASE"/>
    <property type="match status" value="1"/>
</dbReference>
<dbReference type="InterPro" id="IPR037068">
    <property type="entry name" value="DNA_primase_core_N_sf"/>
</dbReference>
<proteinExistence type="predicted"/>
<dbReference type="RefSeq" id="WP_122148410.1">
    <property type="nucleotide sequence ID" value="NZ_RFFI01000019.1"/>
</dbReference>
<dbReference type="InterPro" id="IPR013264">
    <property type="entry name" value="DNAG_N"/>
</dbReference>
<dbReference type="SMART" id="SM00382">
    <property type="entry name" value="AAA"/>
    <property type="match status" value="1"/>
</dbReference>
<gene>
    <name evidence="4" type="ORF">EBM89_05250</name>
</gene>
<feature type="domain" description="Toprim" evidence="3">
    <location>
        <begin position="1604"/>
        <end position="1681"/>
    </location>
</feature>
<dbReference type="Gene3D" id="3.90.980.10">
    <property type="entry name" value="DNA primase, catalytic core, N-terminal domain"/>
    <property type="match status" value="1"/>
</dbReference>
<dbReference type="GO" id="GO:0005737">
    <property type="term" value="C:cytoplasm"/>
    <property type="evidence" value="ECO:0007669"/>
    <property type="project" value="TreeGrafter"/>
</dbReference>
<dbReference type="Gene3D" id="3.40.50.300">
    <property type="entry name" value="P-loop containing nucleotide triphosphate hydrolases"/>
    <property type="match status" value="2"/>
</dbReference>
<evidence type="ECO:0000256" key="1">
    <source>
        <dbReference type="SAM" id="MobiDB-lite"/>
    </source>
</evidence>
<dbReference type="Pfam" id="PF08751">
    <property type="entry name" value="TrwC"/>
    <property type="match status" value="1"/>
</dbReference>
<dbReference type="Gene3D" id="3.40.1360.10">
    <property type="match status" value="1"/>
</dbReference>
<feature type="region of interest" description="Disordered" evidence="1">
    <location>
        <begin position="1801"/>
        <end position="1826"/>
    </location>
</feature>
<dbReference type="InterPro" id="IPR003593">
    <property type="entry name" value="AAA+_ATPase"/>
</dbReference>
<evidence type="ECO:0000313" key="4">
    <source>
        <dbReference type="EMBL" id="RMI13231.1"/>
    </source>
</evidence>
<dbReference type="OrthoDB" id="4524286at2"/>
<dbReference type="InterPro" id="IPR014862">
    <property type="entry name" value="TrwC"/>
</dbReference>
<dbReference type="CDD" id="cd18809">
    <property type="entry name" value="SF1_C_RecD"/>
    <property type="match status" value="1"/>
</dbReference>
<dbReference type="PANTHER" id="PTHR30313:SF2">
    <property type="entry name" value="DNA PRIMASE"/>
    <property type="match status" value="1"/>
</dbReference>
<evidence type="ECO:0000259" key="2">
    <source>
        <dbReference type="SMART" id="SM00382"/>
    </source>
</evidence>
<organism evidence="4 5">
    <name type="scientific">Cellulomonas triticagri</name>
    <dbReference type="NCBI Taxonomy" id="2483352"/>
    <lineage>
        <taxon>Bacteria</taxon>
        <taxon>Bacillati</taxon>
        <taxon>Actinomycetota</taxon>
        <taxon>Actinomycetes</taxon>
        <taxon>Micrococcales</taxon>
        <taxon>Cellulomonadaceae</taxon>
        <taxon>Cellulomonas</taxon>
    </lineage>
</organism>
<dbReference type="Pfam" id="PF13604">
    <property type="entry name" value="AAA_30"/>
    <property type="match status" value="1"/>
</dbReference>
<dbReference type="SUPFAM" id="SSF55464">
    <property type="entry name" value="Origin of replication-binding domain, RBD-like"/>
    <property type="match status" value="1"/>
</dbReference>
<dbReference type="NCBIfam" id="NF041492">
    <property type="entry name" value="MobF"/>
    <property type="match status" value="1"/>
</dbReference>
<dbReference type="InterPro" id="IPR027417">
    <property type="entry name" value="P-loop_NTPase"/>
</dbReference>
<feature type="region of interest" description="Disordered" evidence="1">
    <location>
        <begin position="1356"/>
        <end position="1417"/>
    </location>
</feature>